<dbReference type="EMBL" id="JAUIZM010000012">
    <property type="protein sequence ID" value="KAK1353866.1"/>
    <property type="molecule type" value="Genomic_DNA"/>
</dbReference>
<dbReference type="Proteomes" id="UP001237642">
    <property type="component" value="Unassembled WGS sequence"/>
</dbReference>
<keyword evidence="7" id="KW-0175">Coiled coil</keyword>
<evidence type="ECO:0000256" key="1">
    <source>
        <dbReference type="ARBA" id="ARBA00004651"/>
    </source>
</evidence>
<evidence type="ECO:0000256" key="5">
    <source>
        <dbReference type="ARBA" id="ARBA00022989"/>
    </source>
</evidence>
<feature type="compositionally biased region" description="Basic residues" evidence="8">
    <location>
        <begin position="141"/>
        <end position="150"/>
    </location>
</feature>
<dbReference type="InterPro" id="IPR006702">
    <property type="entry name" value="CASP_dom"/>
</dbReference>
<evidence type="ECO:0000313" key="11">
    <source>
        <dbReference type="EMBL" id="KAK1353866.1"/>
    </source>
</evidence>
<dbReference type="GO" id="GO:0005886">
    <property type="term" value="C:plasma membrane"/>
    <property type="evidence" value="ECO:0007669"/>
    <property type="project" value="UniProtKB-SubCell"/>
</dbReference>
<gene>
    <name evidence="11" type="ORF">POM88_052231</name>
</gene>
<evidence type="ECO:0000256" key="3">
    <source>
        <dbReference type="ARBA" id="ARBA00022475"/>
    </source>
</evidence>
<feature type="region of interest" description="Disordered" evidence="8">
    <location>
        <begin position="33"/>
        <end position="176"/>
    </location>
</feature>
<evidence type="ECO:0000256" key="4">
    <source>
        <dbReference type="ARBA" id="ARBA00022692"/>
    </source>
</evidence>
<feature type="compositionally biased region" description="Basic and acidic residues" evidence="8">
    <location>
        <begin position="95"/>
        <end position="109"/>
    </location>
</feature>
<feature type="transmembrane region" description="Helical" evidence="9">
    <location>
        <begin position="932"/>
        <end position="958"/>
    </location>
</feature>
<feature type="region of interest" description="Disordered" evidence="8">
    <location>
        <begin position="463"/>
        <end position="482"/>
    </location>
</feature>
<name>A0AAD8LYE8_9APIA</name>
<comment type="similarity">
    <text evidence="2">Belongs to the Casparian strip membrane proteins (CASP) family.</text>
</comment>
<reference evidence="11" key="1">
    <citation type="submission" date="2023-02" db="EMBL/GenBank/DDBJ databases">
        <title>Genome of toxic invasive species Heracleum sosnowskyi carries increased number of genes despite the absence of recent whole-genome duplications.</title>
        <authorList>
            <person name="Schelkunov M."/>
            <person name="Shtratnikova V."/>
            <person name="Makarenko M."/>
            <person name="Klepikova A."/>
            <person name="Omelchenko D."/>
            <person name="Novikova G."/>
            <person name="Obukhova E."/>
            <person name="Bogdanov V."/>
            <person name="Penin A."/>
            <person name="Logacheva M."/>
        </authorList>
    </citation>
    <scope>NUCLEOTIDE SEQUENCE</scope>
    <source>
        <strain evidence="11">Hsosn_3</strain>
        <tissue evidence="11">Leaf</tissue>
    </source>
</reference>
<feature type="compositionally biased region" description="Basic residues" evidence="8">
    <location>
        <begin position="162"/>
        <end position="176"/>
    </location>
</feature>
<protein>
    <recommendedName>
        <fullName evidence="10">Casparian strip membrane protein domain-containing protein</fullName>
    </recommendedName>
</protein>
<evidence type="ECO:0000256" key="9">
    <source>
        <dbReference type="SAM" id="Phobius"/>
    </source>
</evidence>
<organism evidence="11 12">
    <name type="scientific">Heracleum sosnowskyi</name>
    <dbReference type="NCBI Taxonomy" id="360622"/>
    <lineage>
        <taxon>Eukaryota</taxon>
        <taxon>Viridiplantae</taxon>
        <taxon>Streptophyta</taxon>
        <taxon>Embryophyta</taxon>
        <taxon>Tracheophyta</taxon>
        <taxon>Spermatophyta</taxon>
        <taxon>Magnoliopsida</taxon>
        <taxon>eudicotyledons</taxon>
        <taxon>Gunneridae</taxon>
        <taxon>Pentapetalae</taxon>
        <taxon>asterids</taxon>
        <taxon>campanulids</taxon>
        <taxon>Apiales</taxon>
        <taxon>Apiaceae</taxon>
        <taxon>Apioideae</taxon>
        <taxon>apioid superclade</taxon>
        <taxon>Tordylieae</taxon>
        <taxon>Tordyliinae</taxon>
        <taxon>Heracleum</taxon>
    </lineage>
</organism>
<dbReference type="PANTHER" id="PTHR34835">
    <property type="entry name" value="OS07G0283600 PROTEIN-RELATED"/>
    <property type="match status" value="1"/>
</dbReference>
<dbReference type="InterPro" id="IPR038765">
    <property type="entry name" value="Papain-like_cys_pep_sf"/>
</dbReference>
<dbReference type="PANTHER" id="PTHR34835:SF90">
    <property type="entry name" value="AMINOTRANSFERASE-LIKE PLANT MOBILE DOMAIN-CONTAINING PROTEIN"/>
    <property type="match status" value="1"/>
</dbReference>
<dbReference type="AlphaFoldDB" id="A0AAD8LYE8"/>
<keyword evidence="5 9" id="KW-1133">Transmembrane helix</keyword>
<evidence type="ECO:0000256" key="2">
    <source>
        <dbReference type="ARBA" id="ARBA00007651"/>
    </source>
</evidence>
<sequence>MAHRASRQTQEKDTMAIKLAEINKKNMVYNFKNASGMKSDSGLKAGHISTLNQPRRSPRLQRLSPPTVSISEPFDLIESEEVVQSEEIMEQGYESQDKDQSSDDSEKTPPRGAGKDQPAPTKTKLKRKTTEKEVGEDHPAPKKTKWKRKTTQQMSQQERQNKTTKRRKPNVKYPKKTKKDFYTGVDDDEEIQAAKQLNRAKEHVKIRNSPRLLSEMLYCLTEEQKQWAKDNGFGQLLAFDLELLPGPFAYNILQIFEHNSVSLRLSNGQINIREEDVSDVLGLPNGGHSIMLGSVEKYKTRTDEWNSQFSKPDQITTIQVVEKMKEPGLTQNFKLNFLIVLSNVLIATKTTSYVEKQILLFDDDLDSLSNYNWAEYLLNTLVAAVQSWNCSQSLFFNGSLIFLTLLYVDRVRHKGIKLVERMTPSYKGWTEEKLRERQAIELYYGKFGVGSILPPLRDVPATTREKSRKSVADDNAQDWNDYDNYEQGRCDYVHDNDTEQHHFESSQKNFNDRNNYNYDEGWAPWNNVAHRSNLAVWEKEGDQNDYAEDFEEQIDYAEETEEQTEHEKGKMDEIEELRLRAQELILAKAQFDKDLVEVKEKFGDNADLLSIENVMNEVFNRREENILDMPRNEFCVQKENVCEIAAEFELRPQDIEHLEIIEYLNSEQARIDMPDLFGIEEIPLVEKPQNFIPSFSLGIEDNIISEDIDKVQTTDKDLQDDDDYITPKPEVRERSTRILKVGRYAKSPYIERVIDMSAKYTNQDLAMWLYMIRKNNILDNIFSWNGLTCIREHLQTLKMKTCLFYSVIDTWSIILNYNENYKADESPLRLFCPIGSLYSGLNVDLSKTATYQYFAQNMDWTLKKYKRKLENVDMVFFPINKYEHFYVICYNLNFVITKFGILASGVCAGYSLLSALVSALPRPSTMSRAWTFFLLDQVFMYVLLVAGAVSTEVVYLAYKGDAAITWSGACGSLGKFCHKATASLAITFAVVICYAVLSLVSSYRLFSRYDAPIGYTKKGIDMSAVFRT</sequence>
<keyword evidence="3" id="KW-1003">Cell membrane</keyword>
<reference evidence="11" key="2">
    <citation type="submission" date="2023-05" db="EMBL/GenBank/DDBJ databases">
        <authorList>
            <person name="Schelkunov M.I."/>
        </authorList>
    </citation>
    <scope>NUCLEOTIDE SEQUENCE</scope>
    <source>
        <strain evidence="11">Hsosn_3</strain>
        <tissue evidence="11">Leaf</tissue>
    </source>
</reference>
<feature type="compositionally biased region" description="Basic and acidic residues" evidence="8">
    <location>
        <begin position="463"/>
        <end position="472"/>
    </location>
</feature>
<feature type="compositionally biased region" description="Acidic residues" evidence="8">
    <location>
        <begin position="75"/>
        <end position="89"/>
    </location>
</feature>
<accession>A0AAD8LYE8</accession>
<evidence type="ECO:0000256" key="8">
    <source>
        <dbReference type="SAM" id="MobiDB-lite"/>
    </source>
</evidence>
<evidence type="ECO:0000256" key="6">
    <source>
        <dbReference type="ARBA" id="ARBA00023136"/>
    </source>
</evidence>
<feature type="transmembrane region" description="Helical" evidence="9">
    <location>
        <begin position="899"/>
        <end position="920"/>
    </location>
</feature>
<dbReference type="Gene3D" id="3.40.395.10">
    <property type="entry name" value="Adenoviral Proteinase, Chain A"/>
    <property type="match status" value="1"/>
</dbReference>
<evidence type="ECO:0000259" key="10">
    <source>
        <dbReference type="Pfam" id="PF04535"/>
    </source>
</evidence>
<dbReference type="NCBIfam" id="TIGR01569">
    <property type="entry name" value="A_tha_TIGR01569"/>
    <property type="match status" value="1"/>
</dbReference>
<feature type="domain" description="Casparian strip membrane protein" evidence="10">
    <location>
        <begin position="900"/>
        <end position="993"/>
    </location>
</feature>
<dbReference type="SUPFAM" id="SSF54001">
    <property type="entry name" value="Cysteine proteinases"/>
    <property type="match status" value="1"/>
</dbReference>
<comment type="subcellular location">
    <subcellularLocation>
        <location evidence="1">Cell membrane</location>
        <topology evidence="1">Multi-pass membrane protein</topology>
    </subcellularLocation>
</comment>
<evidence type="ECO:0000313" key="12">
    <source>
        <dbReference type="Proteomes" id="UP001237642"/>
    </source>
</evidence>
<feature type="coiled-coil region" evidence="7">
    <location>
        <begin position="547"/>
        <end position="594"/>
    </location>
</feature>
<keyword evidence="4 9" id="KW-0812">Transmembrane</keyword>
<dbReference type="InterPro" id="IPR006459">
    <property type="entry name" value="CASP/CASPL"/>
</dbReference>
<proteinExistence type="inferred from homology"/>
<keyword evidence="12" id="KW-1185">Reference proteome</keyword>
<feature type="transmembrane region" description="Helical" evidence="9">
    <location>
        <begin position="982"/>
        <end position="1000"/>
    </location>
</feature>
<feature type="compositionally biased region" description="Basic and acidic residues" evidence="8">
    <location>
        <begin position="128"/>
        <end position="140"/>
    </location>
</feature>
<dbReference type="Pfam" id="PF04535">
    <property type="entry name" value="CASP_dom"/>
    <property type="match status" value="1"/>
</dbReference>
<comment type="caution">
    <text evidence="11">The sequence shown here is derived from an EMBL/GenBank/DDBJ whole genome shotgun (WGS) entry which is preliminary data.</text>
</comment>
<keyword evidence="6 9" id="KW-0472">Membrane</keyword>
<evidence type="ECO:0000256" key="7">
    <source>
        <dbReference type="SAM" id="Coils"/>
    </source>
</evidence>